<dbReference type="EMBL" id="CM051403">
    <property type="protein sequence ID" value="KAJ4709449.1"/>
    <property type="molecule type" value="Genomic_DNA"/>
</dbReference>
<dbReference type="Proteomes" id="UP001164539">
    <property type="component" value="Chromosome 10"/>
</dbReference>
<sequence length="321" mass="36073">MAENAAANSNNNNNANPPAPTEAAIVTVVTEEKSTRAEAEANNNSEKKATMTTEKAEKSAVGVAFPAKRFSGILSILSFIISLPVLASVIWLLYMRAYDCESLLRLPKLQTGIGIGLLFMFILSTATLFLMRSKYPMVGFLLAFVPLLVMLTVGLALLGAYDMENRKIPGSPRWLRMKIYDDNNWNNIKTCIYDSGECDDLFSRSLTTKSYDFSMKKLSSIEAGCCKPPEVCGMEFVNATYWRKENRVRKKSENPNDLDCHTWKNNRTILCYSCHTCKEGFLRTLKGKWWKLGLFLVLMALFLIISHLLLFIAAMLERLVG</sequence>
<accession>A0ACC1XDI7</accession>
<evidence type="ECO:0000313" key="2">
    <source>
        <dbReference type="Proteomes" id="UP001164539"/>
    </source>
</evidence>
<gene>
    <name evidence="1" type="ORF">OWV82_019239</name>
</gene>
<protein>
    <submittedName>
        <fullName evidence="1">Tetraspannin domain-containing protein</fullName>
    </submittedName>
</protein>
<proteinExistence type="predicted"/>
<keyword evidence="2" id="KW-1185">Reference proteome</keyword>
<reference evidence="1 2" key="1">
    <citation type="journal article" date="2023" name="Science">
        <title>Complex scaffold remodeling in plant triterpene biosynthesis.</title>
        <authorList>
            <person name="De La Pena R."/>
            <person name="Hodgson H."/>
            <person name="Liu J.C."/>
            <person name="Stephenson M.J."/>
            <person name="Martin A.C."/>
            <person name="Owen C."/>
            <person name="Harkess A."/>
            <person name="Leebens-Mack J."/>
            <person name="Jimenez L.E."/>
            <person name="Osbourn A."/>
            <person name="Sattely E.S."/>
        </authorList>
    </citation>
    <scope>NUCLEOTIDE SEQUENCE [LARGE SCALE GENOMIC DNA]</scope>
    <source>
        <strain evidence="2">cv. JPN11</strain>
        <tissue evidence="1">Leaf</tissue>
    </source>
</reference>
<name>A0ACC1XDI7_MELAZ</name>
<organism evidence="1 2">
    <name type="scientific">Melia azedarach</name>
    <name type="common">Chinaberry tree</name>
    <dbReference type="NCBI Taxonomy" id="155640"/>
    <lineage>
        <taxon>Eukaryota</taxon>
        <taxon>Viridiplantae</taxon>
        <taxon>Streptophyta</taxon>
        <taxon>Embryophyta</taxon>
        <taxon>Tracheophyta</taxon>
        <taxon>Spermatophyta</taxon>
        <taxon>Magnoliopsida</taxon>
        <taxon>eudicotyledons</taxon>
        <taxon>Gunneridae</taxon>
        <taxon>Pentapetalae</taxon>
        <taxon>rosids</taxon>
        <taxon>malvids</taxon>
        <taxon>Sapindales</taxon>
        <taxon>Meliaceae</taxon>
        <taxon>Melia</taxon>
    </lineage>
</organism>
<evidence type="ECO:0000313" key="1">
    <source>
        <dbReference type="EMBL" id="KAJ4709449.1"/>
    </source>
</evidence>
<comment type="caution">
    <text evidence="1">The sequence shown here is derived from an EMBL/GenBank/DDBJ whole genome shotgun (WGS) entry which is preliminary data.</text>
</comment>